<dbReference type="PROSITE" id="PS00134">
    <property type="entry name" value="TRYPSIN_HIS"/>
    <property type="match status" value="1"/>
</dbReference>
<dbReference type="Ensembl" id="ENSCPVT00000028900.1">
    <property type="protein sequence ID" value="ENSCPVP00000027460.1"/>
    <property type="gene ID" value="ENSCPVG00000017717.1"/>
</dbReference>
<keyword evidence="5" id="KW-1015">Disulfide bond</keyword>
<keyword evidence="3" id="KW-0378">Hydrolase</keyword>
<evidence type="ECO:0000256" key="2">
    <source>
        <dbReference type="ARBA" id="ARBA00022729"/>
    </source>
</evidence>
<dbReference type="PROSITE" id="PS00135">
    <property type="entry name" value="TRYPSIN_SER"/>
    <property type="match status" value="1"/>
</dbReference>
<dbReference type="PROSITE" id="PS50240">
    <property type="entry name" value="TRYPSIN_DOM"/>
    <property type="match status" value="1"/>
</dbReference>
<proteinExistence type="predicted"/>
<evidence type="ECO:0000313" key="7">
    <source>
        <dbReference type="Ensembl" id="ENSCPVP00000027460.1"/>
    </source>
</evidence>
<dbReference type="GO" id="GO:0006508">
    <property type="term" value="P:proteolysis"/>
    <property type="evidence" value="ECO:0007669"/>
    <property type="project" value="UniProtKB-KW"/>
</dbReference>
<dbReference type="InterPro" id="IPR001254">
    <property type="entry name" value="Trypsin_dom"/>
</dbReference>
<dbReference type="SUPFAM" id="SSF50494">
    <property type="entry name" value="Trypsin-like serine proteases"/>
    <property type="match status" value="1"/>
</dbReference>
<organism evidence="7 8">
    <name type="scientific">Geospiza parvula</name>
    <name type="common">Small tree-finch</name>
    <name type="synonym">Camarhynchus parvulus</name>
    <dbReference type="NCBI Taxonomy" id="87175"/>
    <lineage>
        <taxon>Eukaryota</taxon>
        <taxon>Metazoa</taxon>
        <taxon>Chordata</taxon>
        <taxon>Craniata</taxon>
        <taxon>Vertebrata</taxon>
        <taxon>Euteleostomi</taxon>
        <taxon>Archelosauria</taxon>
        <taxon>Archosauria</taxon>
        <taxon>Dinosauria</taxon>
        <taxon>Saurischia</taxon>
        <taxon>Theropoda</taxon>
        <taxon>Coelurosauria</taxon>
        <taxon>Aves</taxon>
        <taxon>Neognathae</taxon>
        <taxon>Neoaves</taxon>
        <taxon>Telluraves</taxon>
        <taxon>Australaves</taxon>
        <taxon>Passeriformes</taxon>
        <taxon>Thraupidae</taxon>
        <taxon>Camarhynchus</taxon>
    </lineage>
</organism>
<dbReference type="InterPro" id="IPR009003">
    <property type="entry name" value="Peptidase_S1_PA"/>
</dbReference>
<evidence type="ECO:0000256" key="1">
    <source>
        <dbReference type="ARBA" id="ARBA00022670"/>
    </source>
</evidence>
<keyword evidence="1" id="KW-0645">Protease</keyword>
<dbReference type="InterPro" id="IPR001314">
    <property type="entry name" value="Peptidase_S1A"/>
</dbReference>
<accession>A0A8U8BMW8</accession>
<evidence type="ECO:0000313" key="8">
    <source>
        <dbReference type="Proteomes" id="UP000694382"/>
    </source>
</evidence>
<keyword evidence="4" id="KW-0720">Serine protease</keyword>
<dbReference type="PANTHER" id="PTHR24252:SF7">
    <property type="entry name" value="HYALIN"/>
    <property type="match status" value="1"/>
</dbReference>
<dbReference type="Pfam" id="PF00089">
    <property type="entry name" value="Trypsin"/>
    <property type="match status" value="1"/>
</dbReference>
<dbReference type="PANTHER" id="PTHR24252">
    <property type="entry name" value="ACROSIN-RELATED"/>
    <property type="match status" value="1"/>
</dbReference>
<keyword evidence="8" id="KW-1185">Reference proteome</keyword>
<evidence type="ECO:0000256" key="6">
    <source>
        <dbReference type="SAM" id="MobiDB-lite"/>
    </source>
</evidence>
<dbReference type="InterPro" id="IPR018114">
    <property type="entry name" value="TRYPSIN_HIS"/>
</dbReference>
<reference evidence="7" key="2">
    <citation type="submission" date="2025-09" db="UniProtKB">
        <authorList>
            <consortium name="Ensembl"/>
        </authorList>
    </citation>
    <scope>IDENTIFICATION</scope>
</reference>
<protein>
    <submittedName>
        <fullName evidence="7">Uncharacterized protein</fullName>
    </submittedName>
</protein>
<dbReference type="GO" id="GO:0004252">
    <property type="term" value="F:serine-type endopeptidase activity"/>
    <property type="evidence" value="ECO:0007669"/>
    <property type="project" value="InterPro"/>
</dbReference>
<evidence type="ECO:0000256" key="4">
    <source>
        <dbReference type="ARBA" id="ARBA00022825"/>
    </source>
</evidence>
<reference evidence="7" key="1">
    <citation type="submission" date="2025-08" db="UniProtKB">
        <authorList>
            <consortium name="Ensembl"/>
        </authorList>
    </citation>
    <scope>IDENTIFICATION</scope>
</reference>
<dbReference type="AlphaFoldDB" id="A0A8U8BMW8"/>
<dbReference type="FunFam" id="2.40.10.10:FF:000024">
    <property type="entry name" value="Serine protease 53"/>
    <property type="match status" value="1"/>
</dbReference>
<name>A0A8U8BMW8_GEOPR</name>
<dbReference type="SMART" id="SM00020">
    <property type="entry name" value="Tryp_SPc"/>
    <property type="match status" value="1"/>
</dbReference>
<dbReference type="Gene3D" id="2.40.10.10">
    <property type="entry name" value="Trypsin-like serine proteases"/>
    <property type="match status" value="3"/>
</dbReference>
<keyword evidence="2" id="KW-0732">Signal</keyword>
<evidence type="ECO:0000256" key="3">
    <source>
        <dbReference type="ARBA" id="ARBA00022801"/>
    </source>
</evidence>
<dbReference type="InterPro" id="IPR033116">
    <property type="entry name" value="TRYPSIN_SER"/>
</dbReference>
<feature type="region of interest" description="Disordered" evidence="6">
    <location>
        <begin position="1"/>
        <end position="44"/>
    </location>
</feature>
<evidence type="ECO:0000256" key="5">
    <source>
        <dbReference type="ARBA" id="ARBA00023157"/>
    </source>
</evidence>
<dbReference type="Proteomes" id="UP000694382">
    <property type="component" value="Unassembled WGS sequence"/>
</dbReference>
<dbReference type="InterPro" id="IPR043504">
    <property type="entry name" value="Peptidase_S1_PA_chymotrypsin"/>
</dbReference>
<feature type="region of interest" description="Disordered" evidence="6">
    <location>
        <begin position="77"/>
        <end position="106"/>
    </location>
</feature>
<sequence length="298" mass="31060">MSPNVPKSSPTPPTLSPNCGRPRPPPLARAVGGSEAGPGRWPWQGSLRRQGAHVCGASLLSPWWVLTAAHCLQGIKMGEGPDKDGGRGQGRVQPLPHPDRRPSPHRSHALRSFFGVILGGDIALARLARPVRFGPGIGPVCLPAAGTGFSAGTQCVSTGWGDTVVTHWSLIGHSAPRRLRQLQVPLLPLGLCRRLYGTDLGPALPPRHIQDDMVCAGHLGGGTDTCKGDSGGPLVCPSPSGRWVLAGIVSWGEGCGVPARPGVYTRVSAFSDWIAARAGGVAFVGGVEMGKKKKRKNG</sequence>
<dbReference type="PRINTS" id="PR00722">
    <property type="entry name" value="CHYMOTRYPSIN"/>
</dbReference>
<dbReference type="CDD" id="cd00190">
    <property type="entry name" value="Tryp_SPc"/>
    <property type="match status" value="1"/>
</dbReference>